<dbReference type="PROSITE" id="PS01222">
    <property type="entry name" value="PMP22_2"/>
    <property type="match status" value="1"/>
</dbReference>
<comment type="caution">
    <text evidence="8">The sequence shown here is derived from an EMBL/GenBank/DDBJ whole genome shotgun (WGS) entry which is preliminary data.</text>
</comment>
<evidence type="ECO:0000256" key="4">
    <source>
        <dbReference type="ARBA" id="ARBA00022989"/>
    </source>
</evidence>
<gene>
    <name evidence="8" type="ORF">SPARVUS_LOCUS11676791</name>
</gene>
<keyword evidence="5 6" id="KW-0472">Membrane</keyword>
<reference evidence="8" key="1">
    <citation type="submission" date="2023-05" db="EMBL/GenBank/DDBJ databases">
        <authorList>
            <person name="Stuckert A."/>
        </authorList>
    </citation>
    <scope>NUCLEOTIDE SEQUENCE</scope>
</reference>
<dbReference type="PROSITE" id="PS01221">
    <property type="entry name" value="PMP22_1"/>
    <property type="match status" value="1"/>
</dbReference>
<keyword evidence="9" id="KW-1185">Reference proteome</keyword>
<dbReference type="InterPro" id="IPR004032">
    <property type="entry name" value="PMP22_EMP_MP20"/>
</dbReference>
<keyword evidence="4 6" id="KW-1133">Transmembrane helix</keyword>
<organism evidence="8 9">
    <name type="scientific">Staurois parvus</name>
    <dbReference type="NCBI Taxonomy" id="386267"/>
    <lineage>
        <taxon>Eukaryota</taxon>
        <taxon>Metazoa</taxon>
        <taxon>Chordata</taxon>
        <taxon>Craniata</taxon>
        <taxon>Vertebrata</taxon>
        <taxon>Euteleostomi</taxon>
        <taxon>Amphibia</taxon>
        <taxon>Batrachia</taxon>
        <taxon>Anura</taxon>
        <taxon>Neobatrachia</taxon>
        <taxon>Ranoidea</taxon>
        <taxon>Ranidae</taxon>
        <taxon>Staurois</taxon>
    </lineage>
</organism>
<comment type="caution">
    <text evidence="6">Lacks conserved residue(s) required for the propagation of feature annotation.</text>
</comment>
<proteinExistence type="inferred from homology"/>
<accession>A0ABN9FDH5</accession>
<feature type="region of interest" description="Disordered" evidence="7">
    <location>
        <begin position="129"/>
        <end position="159"/>
    </location>
</feature>
<feature type="transmembrane region" description="Helical" evidence="6">
    <location>
        <begin position="95"/>
        <end position="118"/>
    </location>
</feature>
<name>A0ABN9FDH5_9NEOB</name>
<dbReference type="InterPro" id="IPR004031">
    <property type="entry name" value="PMP22/EMP/MP20/Claudin"/>
</dbReference>
<dbReference type="Proteomes" id="UP001162483">
    <property type="component" value="Unassembled WGS sequence"/>
</dbReference>
<keyword evidence="3 6" id="KW-0812">Transmembrane</keyword>
<evidence type="ECO:0000256" key="6">
    <source>
        <dbReference type="RuleBase" id="RU363088"/>
    </source>
</evidence>
<feature type="transmembrane region" description="Helical" evidence="6">
    <location>
        <begin position="64"/>
        <end position="83"/>
    </location>
</feature>
<evidence type="ECO:0000256" key="1">
    <source>
        <dbReference type="ARBA" id="ARBA00004141"/>
    </source>
</evidence>
<evidence type="ECO:0000313" key="8">
    <source>
        <dbReference type="EMBL" id="CAI9594135.1"/>
    </source>
</evidence>
<evidence type="ECO:0000256" key="3">
    <source>
        <dbReference type="ARBA" id="ARBA00022692"/>
    </source>
</evidence>
<dbReference type="PRINTS" id="PR01453">
    <property type="entry name" value="EPMEMFAMILY"/>
</dbReference>
<dbReference type="PANTHER" id="PTHR10671">
    <property type="entry name" value="EPITHELIAL MEMBRANE PROTEIN-RELATED"/>
    <property type="match status" value="1"/>
</dbReference>
<evidence type="ECO:0000256" key="2">
    <source>
        <dbReference type="ARBA" id="ARBA00006864"/>
    </source>
</evidence>
<dbReference type="EMBL" id="CATNWA010016627">
    <property type="protein sequence ID" value="CAI9594135.1"/>
    <property type="molecule type" value="Genomic_DNA"/>
</dbReference>
<evidence type="ECO:0000256" key="7">
    <source>
        <dbReference type="SAM" id="MobiDB-lite"/>
    </source>
</evidence>
<dbReference type="InterPro" id="IPR050579">
    <property type="entry name" value="PMP-22/EMP/MP20-like"/>
</dbReference>
<protein>
    <recommendedName>
        <fullName evidence="10">Peripheral myelin protein 22</fullName>
    </recommendedName>
</protein>
<feature type="non-terminal residue" evidence="8">
    <location>
        <position position="159"/>
    </location>
</feature>
<evidence type="ECO:0008006" key="10">
    <source>
        <dbReference type="Google" id="ProtNLM"/>
    </source>
</evidence>
<dbReference type="Pfam" id="PF00822">
    <property type="entry name" value="PMP22_Claudin"/>
    <property type="match status" value="1"/>
</dbReference>
<evidence type="ECO:0000313" key="9">
    <source>
        <dbReference type="Proteomes" id="UP001162483"/>
    </source>
</evidence>
<comment type="subcellular location">
    <subcellularLocation>
        <location evidence="1 6">Membrane</location>
        <topology evidence="1 6">Multi-pass membrane protein</topology>
    </subcellularLocation>
</comment>
<sequence length="159" mass="17829">MLLLLLGIIILHVAVLVLLFVSTIVSSWLVGNNYSADLWQNCTEGAANTWNCLNASSSEWLQSVQAMMILSIIFSVLSLFLFFCQLFTLTKGGRFYLTGIFQLLAALCIVAGASIFTVRHTRIGIRTRPASDSPTSWRGWPSVGRHQRHHLRHPEETRI</sequence>
<evidence type="ECO:0000256" key="5">
    <source>
        <dbReference type="ARBA" id="ARBA00023136"/>
    </source>
</evidence>
<dbReference type="PANTHER" id="PTHR10671:SF7">
    <property type="entry name" value="PERIPHERAL MYELIN PROTEIN 22"/>
    <property type="match status" value="1"/>
</dbReference>
<comment type="similarity">
    <text evidence="2 6">Belongs to the PMP-22/EMP/MP20 family.</text>
</comment>
<dbReference type="Gene3D" id="1.20.140.150">
    <property type="match status" value="1"/>
</dbReference>